<accession>A0ABX9KVL9</accession>
<proteinExistence type="predicted"/>
<evidence type="ECO:0000313" key="2">
    <source>
        <dbReference type="Proteomes" id="UP000264294"/>
    </source>
</evidence>
<organism evidence="1 2">
    <name type="scientific">Bacillus clarus</name>
    <dbReference type="NCBI Taxonomy" id="2338372"/>
    <lineage>
        <taxon>Bacteria</taxon>
        <taxon>Bacillati</taxon>
        <taxon>Bacillota</taxon>
        <taxon>Bacilli</taxon>
        <taxon>Bacillales</taxon>
        <taxon>Bacillaceae</taxon>
        <taxon>Bacillus</taxon>
        <taxon>Bacillus cereus group</taxon>
    </lineage>
</organism>
<evidence type="ECO:0000313" key="1">
    <source>
        <dbReference type="EMBL" id="RFT66528.1"/>
    </source>
</evidence>
<keyword evidence="2" id="KW-1185">Reference proteome</keyword>
<dbReference type="RefSeq" id="WP_080743321.1">
    <property type="nucleotide sequence ID" value="NZ_QVOD01000014.1"/>
</dbReference>
<gene>
    <name evidence="1" type="ORF">D0U04_13865</name>
</gene>
<reference evidence="1 2" key="1">
    <citation type="submission" date="2018-08" db="EMBL/GenBank/DDBJ databases">
        <title>Bacillus clarus sp. nov. strain PS00077A.</title>
        <authorList>
            <person name="Mendez Acevedo M."/>
            <person name="Carroll L."/>
            <person name="Mukherjee M."/>
            <person name="Wiedmann M."/>
            <person name="Kovac J."/>
        </authorList>
    </citation>
    <scope>NUCLEOTIDE SEQUENCE [LARGE SCALE GENOMIC DNA]</scope>
    <source>
        <strain evidence="1 2">PS00077A</strain>
    </source>
</reference>
<evidence type="ECO:0008006" key="3">
    <source>
        <dbReference type="Google" id="ProtNLM"/>
    </source>
</evidence>
<name>A0ABX9KVL9_9BACI</name>
<sequence>MDALTSKHLSIKEYHIMLTGYRERLLDTYEIASIQALFNRNAQSEKVKSLDDIYKRPENAQMLEAKEKERERLTEKIHANEALFDDIERALRSQDGKDGE</sequence>
<dbReference type="EMBL" id="QVOD01000014">
    <property type="protein sequence ID" value="RFT66528.1"/>
    <property type="molecule type" value="Genomic_DNA"/>
</dbReference>
<protein>
    <recommendedName>
        <fullName evidence="3">Phage protein</fullName>
    </recommendedName>
</protein>
<comment type="caution">
    <text evidence="1">The sequence shown here is derived from an EMBL/GenBank/DDBJ whole genome shotgun (WGS) entry which is preliminary data.</text>
</comment>
<dbReference type="Proteomes" id="UP000264294">
    <property type="component" value="Unassembled WGS sequence"/>
</dbReference>